<dbReference type="Gene3D" id="2.30.29.30">
    <property type="entry name" value="Pleckstrin-homology domain (PH domain)/Phosphotyrosine-binding domain (PTB)"/>
    <property type="match status" value="1"/>
</dbReference>
<proteinExistence type="predicted"/>
<dbReference type="Ensembl" id="ENSSRHT00000047477.1">
    <property type="protein sequence ID" value="ENSSRHP00000046180.1"/>
    <property type="gene ID" value="ENSSRHG00000023308.1"/>
</dbReference>
<evidence type="ECO:0000313" key="5">
    <source>
        <dbReference type="Proteomes" id="UP000472270"/>
    </source>
</evidence>
<feature type="domain" description="PH" evidence="3">
    <location>
        <begin position="54"/>
        <end position="150"/>
    </location>
</feature>
<dbReference type="InterPro" id="IPR001849">
    <property type="entry name" value="PH_domain"/>
</dbReference>
<dbReference type="PROSITE" id="PS50003">
    <property type="entry name" value="PH_DOMAIN"/>
    <property type="match status" value="1"/>
</dbReference>
<feature type="chain" id="PRO_5025633002" evidence="2">
    <location>
        <begin position="29"/>
        <end position="150"/>
    </location>
</feature>
<dbReference type="Pfam" id="PF00169">
    <property type="entry name" value="PH"/>
    <property type="match status" value="1"/>
</dbReference>
<dbReference type="InterPro" id="IPR011993">
    <property type="entry name" value="PH-like_dom_sf"/>
</dbReference>
<evidence type="ECO:0000259" key="3">
    <source>
        <dbReference type="PROSITE" id="PS50003"/>
    </source>
</evidence>
<reference evidence="4" key="1">
    <citation type="submission" date="2025-08" db="UniProtKB">
        <authorList>
            <consortium name="Ensembl"/>
        </authorList>
    </citation>
    <scope>IDENTIFICATION</scope>
</reference>
<keyword evidence="5" id="KW-1185">Reference proteome</keyword>
<evidence type="ECO:0000256" key="2">
    <source>
        <dbReference type="SAM" id="SignalP"/>
    </source>
</evidence>
<dbReference type="AlphaFoldDB" id="A0A673J859"/>
<evidence type="ECO:0000256" key="1">
    <source>
        <dbReference type="SAM" id="MobiDB-lite"/>
    </source>
</evidence>
<name>A0A673J859_9TELE</name>
<accession>A0A673J859</accession>
<dbReference type="Proteomes" id="UP000472270">
    <property type="component" value="Unassembled WGS sequence"/>
</dbReference>
<sequence>LVISFSASLGLICVFVLFSACFLSVATSARSKSVMPGEGSPGSTHTGFKRSMEKPLKTGWLKKQRSIVKNWQLRFFVLRGNVLTYHKDDRETFQTSWCMRRNLGHVWCPSWWRSVLNSSESTDRTTRSNSSERPLMPERDPHSPGKVSHV</sequence>
<protein>
    <submittedName>
        <fullName evidence="4">Rho GTPase activating protein 25</fullName>
    </submittedName>
</protein>
<reference evidence="4" key="2">
    <citation type="submission" date="2025-09" db="UniProtKB">
        <authorList>
            <consortium name="Ensembl"/>
        </authorList>
    </citation>
    <scope>IDENTIFICATION</scope>
</reference>
<feature type="signal peptide" evidence="2">
    <location>
        <begin position="1"/>
        <end position="28"/>
    </location>
</feature>
<organism evidence="4 5">
    <name type="scientific">Sinocyclocheilus rhinocerous</name>
    <dbReference type="NCBI Taxonomy" id="307959"/>
    <lineage>
        <taxon>Eukaryota</taxon>
        <taxon>Metazoa</taxon>
        <taxon>Chordata</taxon>
        <taxon>Craniata</taxon>
        <taxon>Vertebrata</taxon>
        <taxon>Euteleostomi</taxon>
        <taxon>Actinopterygii</taxon>
        <taxon>Neopterygii</taxon>
        <taxon>Teleostei</taxon>
        <taxon>Ostariophysi</taxon>
        <taxon>Cypriniformes</taxon>
        <taxon>Cyprinidae</taxon>
        <taxon>Cyprininae</taxon>
        <taxon>Sinocyclocheilus</taxon>
    </lineage>
</organism>
<keyword evidence="2" id="KW-0732">Signal</keyword>
<feature type="region of interest" description="Disordered" evidence="1">
    <location>
        <begin position="121"/>
        <end position="150"/>
    </location>
</feature>
<dbReference type="SUPFAM" id="SSF50729">
    <property type="entry name" value="PH domain-like"/>
    <property type="match status" value="1"/>
</dbReference>
<evidence type="ECO:0000313" key="4">
    <source>
        <dbReference type="Ensembl" id="ENSSRHP00000046180.1"/>
    </source>
</evidence>